<reference evidence="8 9" key="1">
    <citation type="submission" date="2013-07" db="EMBL/GenBank/DDBJ databases">
        <title>The Genome Sequence of Kwoniella mangroviensis CBS10435.</title>
        <authorList>
            <consortium name="The Broad Institute Genome Sequencing Platform"/>
            <person name="Cuomo C."/>
            <person name="Litvintseva A."/>
            <person name="Chen Y."/>
            <person name="Heitman J."/>
            <person name="Sun S."/>
            <person name="Springer D."/>
            <person name="Dromer F."/>
            <person name="Young S.K."/>
            <person name="Zeng Q."/>
            <person name="Gargeya S."/>
            <person name="Fitzgerald M."/>
            <person name="Abouelleil A."/>
            <person name="Alvarado L."/>
            <person name="Berlin A.M."/>
            <person name="Chapman S.B."/>
            <person name="Dewar J."/>
            <person name="Goldberg J."/>
            <person name="Griggs A."/>
            <person name="Gujja S."/>
            <person name="Hansen M."/>
            <person name="Howarth C."/>
            <person name="Imamovic A."/>
            <person name="Larimer J."/>
            <person name="McCowan C."/>
            <person name="Murphy C."/>
            <person name="Pearson M."/>
            <person name="Priest M."/>
            <person name="Roberts A."/>
            <person name="Saif S."/>
            <person name="Shea T."/>
            <person name="Sykes S."/>
            <person name="Wortman J."/>
            <person name="Nusbaum C."/>
            <person name="Birren B."/>
        </authorList>
    </citation>
    <scope>NUCLEOTIDE SEQUENCE [LARGE SCALE GENOMIC DNA]</scope>
    <source>
        <strain evidence="8 9">CBS 10435</strain>
    </source>
</reference>
<evidence type="ECO:0000256" key="4">
    <source>
        <dbReference type="ARBA" id="ARBA00022980"/>
    </source>
</evidence>
<comment type="similarity">
    <text evidence="2">Belongs to the eukaryotic ribosomal protein eS10 family.</text>
</comment>
<dbReference type="GO" id="GO:0003723">
    <property type="term" value="F:RNA binding"/>
    <property type="evidence" value="ECO:0007669"/>
    <property type="project" value="TreeGrafter"/>
</dbReference>
<evidence type="ECO:0000259" key="7">
    <source>
        <dbReference type="Pfam" id="PF03501"/>
    </source>
</evidence>
<sequence length="156" mass="17681">MLISKQNRRVIYETLFKEGVLVAPKDFNRPAHPDIPSVKNLEVIKAMQSLTSKGYVKTQFSWQWYYYTLTEEGLAYLREFLNLPSEIVPQTHMKPARPQGRPSGYGDRGNREGGAYRAPRGDREYRRRDDGEKEGASGDYRPRFGGVGRGAGAPPS</sequence>
<dbReference type="GO" id="GO:0003735">
    <property type="term" value="F:structural constituent of ribosome"/>
    <property type="evidence" value="ECO:0007669"/>
    <property type="project" value="TreeGrafter"/>
</dbReference>
<dbReference type="Gene3D" id="1.10.10.10">
    <property type="entry name" value="Winged helix-like DNA-binding domain superfamily/Winged helix DNA-binding domain"/>
    <property type="match status" value="1"/>
</dbReference>
<accession>A0A1B9IL05</accession>
<dbReference type="GO" id="GO:0022627">
    <property type="term" value="C:cytosolic small ribosomal subunit"/>
    <property type="evidence" value="ECO:0007669"/>
    <property type="project" value="TreeGrafter"/>
</dbReference>
<feature type="compositionally biased region" description="Gly residues" evidence="6">
    <location>
        <begin position="145"/>
        <end position="156"/>
    </location>
</feature>
<keyword evidence="5" id="KW-0687">Ribonucleoprotein</keyword>
<feature type="domain" description="Plectin/eS10 N-terminal" evidence="7">
    <location>
        <begin position="3"/>
        <end position="94"/>
    </location>
</feature>
<keyword evidence="9" id="KW-1185">Reference proteome</keyword>
<evidence type="ECO:0000256" key="1">
    <source>
        <dbReference type="ARBA" id="ARBA00004496"/>
    </source>
</evidence>
<dbReference type="FunFam" id="1.10.10.10:FF:000025">
    <property type="entry name" value="40S ribosomal protein S10"/>
    <property type="match status" value="1"/>
</dbReference>
<evidence type="ECO:0000313" key="9">
    <source>
        <dbReference type="Proteomes" id="UP000092583"/>
    </source>
</evidence>
<name>A0A1B9IL05_9TREE</name>
<feature type="region of interest" description="Disordered" evidence="6">
    <location>
        <begin position="87"/>
        <end position="156"/>
    </location>
</feature>
<protein>
    <submittedName>
        <fullName evidence="8">30S small subunit ribosomal protein S10e</fullName>
    </submittedName>
</protein>
<dbReference type="OrthoDB" id="5211809at2759"/>
<dbReference type="InterPro" id="IPR037447">
    <property type="entry name" value="Ribosomal_eS10"/>
</dbReference>
<dbReference type="Proteomes" id="UP000092583">
    <property type="component" value="Unassembled WGS sequence"/>
</dbReference>
<feature type="compositionally biased region" description="Basic and acidic residues" evidence="6">
    <location>
        <begin position="119"/>
        <end position="142"/>
    </location>
</feature>
<comment type="subcellular location">
    <subcellularLocation>
        <location evidence="1">Cytoplasm</location>
    </subcellularLocation>
</comment>
<evidence type="ECO:0000256" key="3">
    <source>
        <dbReference type="ARBA" id="ARBA00022490"/>
    </source>
</evidence>
<reference evidence="9" key="2">
    <citation type="submission" date="2013-12" db="EMBL/GenBank/DDBJ databases">
        <title>Evolution of pathogenesis and genome organization in the Tremellales.</title>
        <authorList>
            <person name="Cuomo C."/>
            <person name="Litvintseva A."/>
            <person name="Heitman J."/>
            <person name="Chen Y."/>
            <person name="Sun S."/>
            <person name="Springer D."/>
            <person name="Dromer F."/>
            <person name="Young S."/>
            <person name="Zeng Q."/>
            <person name="Chapman S."/>
            <person name="Gujja S."/>
            <person name="Saif S."/>
            <person name="Birren B."/>
        </authorList>
    </citation>
    <scope>NUCLEOTIDE SEQUENCE [LARGE SCALE GENOMIC DNA]</scope>
    <source>
        <strain evidence="9">CBS 10435</strain>
    </source>
</reference>
<organism evidence="8 9">
    <name type="scientific">Kwoniella mangroviensis CBS 10435</name>
    <dbReference type="NCBI Taxonomy" id="1331196"/>
    <lineage>
        <taxon>Eukaryota</taxon>
        <taxon>Fungi</taxon>
        <taxon>Dikarya</taxon>
        <taxon>Basidiomycota</taxon>
        <taxon>Agaricomycotina</taxon>
        <taxon>Tremellomycetes</taxon>
        <taxon>Tremellales</taxon>
        <taxon>Cryptococcaceae</taxon>
        <taxon>Kwoniella</taxon>
    </lineage>
</organism>
<dbReference type="STRING" id="1331196.A0A1B9IL05"/>
<dbReference type="PANTHER" id="PTHR12146:SF0">
    <property type="entry name" value="RIBOSOMAL PROTEIN S10"/>
    <property type="match status" value="1"/>
</dbReference>
<proteinExistence type="inferred from homology"/>
<evidence type="ECO:0000256" key="5">
    <source>
        <dbReference type="ARBA" id="ARBA00023274"/>
    </source>
</evidence>
<dbReference type="PANTHER" id="PTHR12146">
    <property type="entry name" value="40S RIBOSOMAL PROTEIN S10"/>
    <property type="match status" value="1"/>
</dbReference>
<evidence type="ECO:0000256" key="2">
    <source>
        <dbReference type="ARBA" id="ARBA00007278"/>
    </source>
</evidence>
<evidence type="ECO:0000256" key="6">
    <source>
        <dbReference type="SAM" id="MobiDB-lite"/>
    </source>
</evidence>
<dbReference type="EMBL" id="KV700091">
    <property type="protein sequence ID" value="OCF56316.1"/>
    <property type="molecule type" value="Genomic_DNA"/>
</dbReference>
<dbReference type="AlphaFoldDB" id="A0A1B9IL05"/>
<keyword evidence="3" id="KW-0963">Cytoplasm</keyword>
<dbReference type="InterPro" id="IPR036388">
    <property type="entry name" value="WH-like_DNA-bd_sf"/>
</dbReference>
<keyword evidence="4 8" id="KW-0689">Ribosomal protein</keyword>
<evidence type="ECO:0000313" key="8">
    <source>
        <dbReference type="EMBL" id="OCF56316.1"/>
    </source>
</evidence>
<dbReference type="InterPro" id="IPR005326">
    <property type="entry name" value="Plectin_eS10_N"/>
</dbReference>
<dbReference type="Pfam" id="PF03501">
    <property type="entry name" value="S10_plectin"/>
    <property type="match status" value="1"/>
</dbReference>
<gene>
    <name evidence="8" type="ORF">L486_06257</name>
</gene>